<sequence>MGFIREPKGVDFIIQSDPLTEKERKEISQFISDYKSKKSKSTSKKLVKNVKNCFHKSTNT</sequence>
<accession>A0ABQ2BPQ2</accession>
<name>A0ABQ2BPQ2_9SPHI</name>
<gene>
    <name evidence="1" type="ORF">GCM10008119_37280</name>
</gene>
<dbReference type="RefSeq" id="WP_188417416.1">
    <property type="nucleotide sequence ID" value="NZ_BMDJ01000016.1"/>
</dbReference>
<evidence type="ECO:0000313" key="1">
    <source>
        <dbReference type="EMBL" id="GGI29368.1"/>
    </source>
</evidence>
<proteinExistence type="predicted"/>
<dbReference type="Proteomes" id="UP000645390">
    <property type="component" value="Unassembled WGS sequence"/>
</dbReference>
<organism evidence="1 2">
    <name type="scientific">Pedobacter mendelii</name>
    <dbReference type="NCBI Taxonomy" id="1908240"/>
    <lineage>
        <taxon>Bacteria</taxon>
        <taxon>Pseudomonadati</taxon>
        <taxon>Bacteroidota</taxon>
        <taxon>Sphingobacteriia</taxon>
        <taxon>Sphingobacteriales</taxon>
        <taxon>Sphingobacteriaceae</taxon>
        <taxon>Pedobacter</taxon>
    </lineage>
</organism>
<dbReference type="EMBL" id="BMDJ01000016">
    <property type="protein sequence ID" value="GGI29368.1"/>
    <property type="molecule type" value="Genomic_DNA"/>
</dbReference>
<keyword evidence="2" id="KW-1185">Reference proteome</keyword>
<comment type="caution">
    <text evidence="1">The sequence shown here is derived from an EMBL/GenBank/DDBJ whole genome shotgun (WGS) entry which is preliminary data.</text>
</comment>
<evidence type="ECO:0000313" key="2">
    <source>
        <dbReference type="Proteomes" id="UP000645390"/>
    </source>
</evidence>
<protein>
    <submittedName>
        <fullName evidence="1">Uncharacterized protein</fullName>
    </submittedName>
</protein>
<reference evidence="2" key="1">
    <citation type="journal article" date="2019" name="Int. J. Syst. Evol. Microbiol.">
        <title>The Global Catalogue of Microorganisms (GCM) 10K type strain sequencing project: providing services to taxonomists for standard genome sequencing and annotation.</title>
        <authorList>
            <consortium name="The Broad Institute Genomics Platform"/>
            <consortium name="The Broad Institute Genome Sequencing Center for Infectious Disease"/>
            <person name="Wu L."/>
            <person name="Ma J."/>
        </authorList>
    </citation>
    <scope>NUCLEOTIDE SEQUENCE [LARGE SCALE GENOMIC DNA]</scope>
    <source>
        <strain evidence="2">CCM 8939</strain>
    </source>
</reference>